<evidence type="ECO:0000256" key="3">
    <source>
        <dbReference type="ARBA" id="ARBA00008750"/>
    </source>
</evidence>
<keyword evidence="10" id="KW-0413">Isomerase</keyword>
<dbReference type="RefSeq" id="WP_302721928.1">
    <property type="nucleotide sequence ID" value="NZ_JAULRU010000418.1"/>
</dbReference>
<dbReference type="Pfam" id="PF02737">
    <property type="entry name" value="3HCDH_N"/>
    <property type="match status" value="1"/>
</dbReference>
<evidence type="ECO:0000256" key="11">
    <source>
        <dbReference type="ARBA" id="ARBA00023239"/>
    </source>
</evidence>
<keyword evidence="12" id="KW-0511">Multifunctional enzyme</keyword>
<dbReference type="PANTHER" id="PTHR43612">
    <property type="entry name" value="TRIFUNCTIONAL ENZYME SUBUNIT ALPHA"/>
    <property type="match status" value="1"/>
</dbReference>
<dbReference type="InterPro" id="IPR036291">
    <property type="entry name" value="NAD(P)-bd_dom_sf"/>
</dbReference>
<evidence type="ECO:0000256" key="4">
    <source>
        <dbReference type="ARBA" id="ARBA00012076"/>
    </source>
</evidence>
<dbReference type="InterPro" id="IPR001753">
    <property type="entry name" value="Enoyl-CoA_hydra/iso"/>
</dbReference>
<dbReference type="NCBIfam" id="TIGR02437">
    <property type="entry name" value="FadB"/>
    <property type="match status" value="1"/>
</dbReference>
<dbReference type="EC" id="4.2.1.17" evidence="4"/>
<dbReference type="Pfam" id="PF00725">
    <property type="entry name" value="3HCDH"/>
    <property type="match status" value="2"/>
</dbReference>
<keyword evidence="6" id="KW-0442">Lipid degradation</keyword>
<evidence type="ECO:0000256" key="9">
    <source>
        <dbReference type="ARBA" id="ARBA00023098"/>
    </source>
</evidence>
<evidence type="ECO:0000256" key="10">
    <source>
        <dbReference type="ARBA" id="ARBA00023235"/>
    </source>
</evidence>
<dbReference type="SUPFAM" id="SSF51735">
    <property type="entry name" value="NAD(P)-binding Rossmann-fold domains"/>
    <property type="match status" value="1"/>
</dbReference>
<keyword evidence="8" id="KW-0520">NAD</keyword>
<gene>
    <name evidence="16" type="primary">fadB</name>
    <name evidence="16" type="ORF">SCD92_08230</name>
</gene>
<name>A0ABU4RWU1_9GAMM</name>
<feature type="domain" description="3-hydroxyacyl-CoA dehydrogenase C-terminal" evidence="14">
    <location>
        <begin position="495"/>
        <end position="590"/>
    </location>
</feature>
<keyword evidence="11" id="KW-0456">Lyase</keyword>
<dbReference type="InterPro" id="IPR006180">
    <property type="entry name" value="3-OHacyl-CoA_DH_CS"/>
</dbReference>
<keyword evidence="17" id="KW-1185">Reference proteome</keyword>
<dbReference type="PROSITE" id="PS00067">
    <property type="entry name" value="3HCDH"/>
    <property type="match status" value="1"/>
</dbReference>
<reference evidence="16 17" key="1">
    <citation type="submission" date="2023-11" db="EMBL/GenBank/DDBJ databases">
        <title>Gilvimarinus fulvus sp. nov., isolated from the surface of Kelp.</title>
        <authorList>
            <person name="Sun Y.Y."/>
            <person name="Gong Y."/>
            <person name="Du Z.J."/>
        </authorList>
    </citation>
    <scope>NUCLEOTIDE SEQUENCE [LARGE SCALE GENOMIC DNA]</scope>
    <source>
        <strain evidence="16 17">SDUM040013</strain>
    </source>
</reference>
<evidence type="ECO:0000259" key="14">
    <source>
        <dbReference type="Pfam" id="PF00725"/>
    </source>
</evidence>
<dbReference type="Gene3D" id="3.90.226.10">
    <property type="entry name" value="2-enoyl-CoA Hydratase, Chain A, domain 1"/>
    <property type="match status" value="1"/>
</dbReference>
<sequence length="718" mass="76790">MFQGERLSVSVENNIAILSFDAQANSVNTFNRQTVAELDLALTKLEHSDVQGLVLRSAKSSFMVGADVHEFAPVFQLGEAAIAKHLSKNIDNFNRIEDLPFPSVACLNSFTLGGGMELALACDFRIADASLKMGLPETKLGIIPGWGGTVRLPRVAGADTAIEWICSGREHSAKQALKAGVIDAIVEVGGLQESAMGLVREAASGAIDYQSRRQRKVQPLALNAVESPMVFESSKGVVGAAAGRHYRAPVQAIKAMQAATTMAREQALEVELKYFLEVAVSSVARSLVNVFTSDQALTKKAKKLAQGAEDPAESAAVLGAGIMGGGIAYQCAVKKIPVTLKDINSTGIELGLAEAAKLLQKRVEKGRLSTGEMAQALNRIDPTLHYPDIAAADVVIEAVVENVKVKQSVLAEAEAVIDADAVLVSNTSTISITALASQLKSPDKFCGMHFFNPVHAMPLVEVIRGEKTSNQTIATVTALALALGKKPVVVNDCPGFLVNRVLFPYFAGFAQLVRDGVDYQRIDKVMEGWGWPMGPAYLLDVVGLDTAIHAEAVMADGFPDRLSRDYTSAAQTLFEKGMYGQKTQAGFYRYATDAKGRPVKEVNDSALDLLGAPDNSDITDDDIVMRMMIPMVNELARCLDEEVVATAAEADMAMLYGTGFPPHRGGVLFWVDHYGVSQFVDDMQAFAALGPLYQPAKLLQSLATKQASFYPAAASVGD</sequence>
<dbReference type="SUPFAM" id="SSF48179">
    <property type="entry name" value="6-phosphogluconate dehydrogenase C-terminal domain-like"/>
    <property type="match status" value="2"/>
</dbReference>
<evidence type="ECO:0000256" key="5">
    <source>
        <dbReference type="ARBA" id="ARBA00022832"/>
    </source>
</evidence>
<proteinExistence type="inferred from homology"/>
<dbReference type="SUPFAM" id="SSF52096">
    <property type="entry name" value="ClpP/crotonase"/>
    <property type="match status" value="1"/>
</dbReference>
<keyword evidence="5" id="KW-0276">Fatty acid metabolism</keyword>
<feature type="domain" description="3-hydroxyacyl-CoA dehydrogenase NAD binding" evidence="15">
    <location>
        <begin position="315"/>
        <end position="493"/>
    </location>
</feature>
<dbReference type="EMBL" id="JAXAFO010000011">
    <property type="protein sequence ID" value="MDX6849344.1"/>
    <property type="molecule type" value="Genomic_DNA"/>
</dbReference>
<keyword evidence="7" id="KW-0560">Oxidoreductase</keyword>
<comment type="similarity">
    <text evidence="2">In the central section; belongs to the 3-hydroxyacyl-CoA dehydrogenase family.</text>
</comment>
<dbReference type="CDD" id="cd06558">
    <property type="entry name" value="crotonase-like"/>
    <property type="match status" value="1"/>
</dbReference>
<evidence type="ECO:0000256" key="8">
    <source>
        <dbReference type="ARBA" id="ARBA00023027"/>
    </source>
</evidence>
<evidence type="ECO:0000256" key="2">
    <source>
        <dbReference type="ARBA" id="ARBA00007005"/>
    </source>
</evidence>
<dbReference type="InterPro" id="IPR008927">
    <property type="entry name" value="6-PGluconate_DH-like_C_sf"/>
</dbReference>
<comment type="catalytic activity">
    <reaction evidence="13">
        <text>a (3S)-3-hydroxyacyl-CoA + NAD(+) = a 3-oxoacyl-CoA + NADH + H(+)</text>
        <dbReference type="Rhea" id="RHEA:22432"/>
        <dbReference type="ChEBI" id="CHEBI:15378"/>
        <dbReference type="ChEBI" id="CHEBI:57318"/>
        <dbReference type="ChEBI" id="CHEBI:57540"/>
        <dbReference type="ChEBI" id="CHEBI:57945"/>
        <dbReference type="ChEBI" id="CHEBI:90726"/>
        <dbReference type="EC" id="1.1.1.35"/>
    </reaction>
</comment>
<keyword evidence="9" id="KW-0443">Lipid metabolism</keyword>
<organism evidence="16 17">
    <name type="scientific">Gilvimarinus gilvus</name>
    <dbReference type="NCBI Taxonomy" id="3058038"/>
    <lineage>
        <taxon>Bacteria</taxon>
        <taxon>Pseudomonadati</taxon>
        <taxon>Pseudomonadota</taxon>
        <taxon>Gammaproteobacteria</taxon>
        <taxon>Cellvibrionales</taxon>
        <taxon>Cellvibrionaceae</taxon>
        <taxon>Gilvimarinus</taxon>
    </lineage>
</organism>
<dbReference type="InterPro" id="IPR012799">
    <property type="entry name" value="FadB"/>
</dbReference>
<dbReference type="Pfam" id="PF00378">
    <property type="entry name" value="ECH_1"/>
    <property type="match status" value="1"/>
</dbReference>
<evidence type="ECO:0000256" key="6">
    <source>
        <dbReference type="ARBA" id="ARBA00022963"/>
    </source>
</evidence>
<comment type="pathway">
    <text evidence="1">Lipid metabolism; fatty acid beta-oxidation.</text>
</comment>
<evidence type="ECO:0000256" key="7">
    <source>
        <dbReference type="ARBA" id="ARBA00023002"/>
    </source>
</evidence>
<dbReference type="PANTHER" id="PTHR43612:SF3">
    <property type="entry name" value="TRIFUNCTIONAL ENZYME SUBUNIT ALPHA, MITOCHONDRIAL"/>
    <property type="match status" value="1"/>
</dbReference>
<evidence type="ECO:0000256" key="13">
    <source>
        <dbReference type="ARBA" id="ARBA00049556"/>
    </source>
</evidence>
<dbReference type="InterPro" id="IPR006176">
    <property type="entry name" value="3-OHacyl-CoA_DH_NAD-bd"/>
</dbReference>
<evidence type="ECO:0000259" key="15">
    <source>
        <dbReference type="Pfam" id="PF02737"/>
    </source>
</evidence>
<evidence type="ECO:0000256" key="1">
    <source>
        <dbReference type="ARBA" id="ARBA00005005"/>
    </source>
</evidence>
<evidence type="ECO:0000313" key="17">
    <source>
        <dbReference type="Proteomes" id="UP001273505"/>
    </source>
</evidence>
<dbReference type="InterPro" id="IPR006108">
    <property type="entry name" value="3HC_DH_C"/>
</dbReference>
<dbReference type="Proteomes" id="UP001273505">
    <property type="component" value="Unassembled WGS sequence"/>
</dbReference>
<dbReference type="NCBIfam" id="NF008727">
    <property type="entry name" value="PRK11730.1"/>
    <property type="match status" value="1"/>
</dbReference>
<accession>A0ABU4RWU1</accession>
<comment type="similarity">
    <text evidence="3">In the N-terminal section; belongs to the enoyl-CoA hydratase/isomerase family.</text>
</comment>
<evidence type="ECO:0000256" key="12">
    <source>
        <dbReference type="ARBA" id="ARBA00023268"/>
    </source>
</evidence>
<protein>
    <recommendedName>
        <fullName evidence="4">enoyl-CoA hydratase</fullName>
        <ecNumber evidence="4">4.2.1.17</ecNumber>
    </recommendedName>
</protein>
<dbReference type="Gene3D" id="1.10.1040.50">
    <property type="match status" value="1"/>
</dbReference>
<dbReference type="InterPro" id="IPR050136">
    <property type="entry name" value="FA_oxidation_alpha_subunit"/>
</dbReference>
<evidence type="ECO:0000313" key="16">
    <source>
        <dbReference type="EMBL" id="MDX6849344.1"/>
    </source>
</evidence>
<dbReference type="InterPro" id="IPR029045">
    <property type="entry name" value="ClpP/crotonase-like_dom_sf"/>
</dbReference>
<dbReference type="Gene3D" id="3.40.50.720">
    <property type="entry name" value="NAD(P)-binding Rossmann-like Domain"/>
    <property type="match status" value="1"/>
</dbReference>
<comment type="caution">
    <text evidence="16">The sequence shown here is derived from an EMBL/GenBank/DDBJ whole genome shotgun (WGS) entry which is preliminary data.</text>
</comment>
<feature type="domain" description="3-hydroxyacyl-CoA dehydrogenase C-terminal" evidence="14">
    <location>
        <begin position="623"/>
        <end position="704"/>
    </location>
</feature>